<dbReference type="Gene3D" id="3.40.605.10">
    <property type="entry name" value="Aldehyde Dehydrogenase, Chain A, domain 1"/>
    <property type="match status" value="1"/>
</dbReference>
<dbReference type="InterPro" id="IPR016163">
    <property type="entry name" value="Ald_DH_C"/>
</dbReference>
<accession>H5SVT6</accession>
<sequence>MGISTSMQRNLEVFNPATGEKIADVPLTPPEEVSAAVSRARQAFQLWRQFSVAQRARYLYAARDWIVDHQDEVIDTICSETGKPRTEALVAEVFYCCDLLGYYAKNSERYLKDEIRSPHLLKTKRVSVIYQPLGVVGVISPWNYPFTLALGDVVPALIAGNTVILKPSEYTPLSGLLVERVFREVGLPENVVQTLCGYGDTGAALVDYCDGIAFTGSVATGKKVAERAAQRLIPVLLELGGKDPMIVLKDADLERAANACVWGALSNAGQMCMSVERVYVEAPVYDEFVQKVVEKVKNLRQGAEKRFGEVDIGPLTMPKQLETVERHIRDAVEKGAKILIGGKRKDGLFFEPTVLVNVDHSMQIMREETFRAGYPYYESQLC</sequence>
<dbReference type="InterPro" id="IPR015590">
    <property type="entry name" value="Aldehyde_DH_dom"/>
</dbReference>
<proteinExistence type="inferred from homology"/>
<dbReference type="PROSITE" id="PS00687">
    <property type="entry name" value="ALDEHYDE_DEHYDR_GLU"/>
    <property type="match status" value="1"/>
</dbReference>
<evidence type="ECO:0000256" key="4">
    <source>
        <dbReference type="RuleBase" id="RU003345"/>
    </source>
</evidence>
<evidence type="ECO:0000256" key="1">
    <source>
        <dbReference type="ARBA" id="ARBA00009986"/>
    </source>
</evidence>
<dbReference type="InterPro" id="IPR029510">
    <property type="entry name" value="Ald_DH_CS_GLU"/>
</dbReference>
<organism evidence="6">
    <name type="scientific">Acetithermum autotrophicum</name>
    <dbReference type="NCBI Taxonomy" id="1446466"/>
    <lineage>
        <taxon>Bacteria</taxon>
        <taxon>Candidatus Bipolaricaulota</taxon>
        <taxon>Candidatus Acetithermum</taxon>
    </lineage>
</organism>
<evidence type="ECO:0000256" key="2">
    <source>
        <dbReference type="ARBA" id="ARBA00023002"/>
    </source>
</evidence>
<dbReference type="PANTHER" id="PTHR11699">
    <property type="entry name" value="ALDEHYDE DEHYDROGENASE-RELATED"/>
    <property type="match status" value="1"/>
</dbReference>
<dbReference type="InterPro" id="IPR016162">
    <property type="entry name" value="Ald_DH_N"/>
</dbReference>
<keyword evidence="2 4" id="KW-0560">Oxidoreductase</keyword>
<dbReference type="Gene3D" id="3.40.309.10">
    <property type="entry name" value="Aldehyde Dehydrogenase, Chain A, domain 2"/>
    <property type="match status" value="1"/>
</dbReference>
<dbReference type="EMBL" id="AP011803">
    <property type="protein sequence ID" value="BAL59719.1"/>
    <property type="molecule type" value="Genomic_DNA"/>
</dbReference>
<comment type="similarity">
    <text evidence="1 4">Belongs to the aldehyde dehydrogenase family.</text>
</comment>
<gene>
    <name evidence="6" type="ORF">HGMM_OP4C355</name>
</gene>
<feature type="domain" description="Aldehyde dehydrogenase" evidence="5">
    <location>
        <begin position="8"/>
        <end position="370"/>
    </location>
</feature>
<evidence type="ECO:0000313" key="6">
    <source>
        <dbReference type="EMBL" id="BAL59719.1"/>
    </source>
</evidence>
<evidence type="ECO:0000256" key="3">
    <source>
        <dbReference type="PROSITE-ProRule" id="PRU10007"/>
    </source>
</evidence>
<dbReference type="Pfam" id="PF00171">
    <property type="entry name" value="Aldedh"/>
    <property type="match status" value="1"/>
</dbReference>
<dbReference type="CDD" id="cd07099">
    <property type="entry name" value="ALDH_DDALDH"/>
    <property type="match status" value="1"/>
</dbReference>
<dbReference type="FunFam" id="3.40.605.10:FF:000007">
    <property type="entry name" value="NAD/NADP-dependent betaine aldehyde dehydrogenase"/>
    <property type="match status" value="1"/>
</dbReference>
<reference evidence="6" key="2">
    <citation type="journal article" date="2012" name="PLoS ONE">
        <title>A Deeply Branching Thermophilic Bacterium with an Ancient Acetyl-CoA Pathway Dominates a Subsurface Ecosystem.</title>
        <authorList>
            <person name="Takami H."/>
            <person name="Noguchi H."/>
            <person name="Takaki Y."/>
            <person name="Uchiyama I."/>
            <person name="Toyoda A."/>
            <person name="Nishi S."/>
            <person name="Chee G.-J."/>
            <person name="Arai W."/>
            <person name="Nunoura T."/>
            <person name="Itoh T."/>
            <person name="Hattori M."/>
            <person name="Takai K."/>
        </authorList>
    </citation>
    <scope>NUCLEOTIDE SEQUENCE</scope>
</reference>
<dbReference type="SUPFAM" id="SSF53720">
    <property type="entry name" value="ALDH-like"/>
    <property type="match status" value="1"/>
</dbReference>
<evidence type="ECO:0000259" key="5">
    <source>
        <dbReference type="Pfam" id="PF00171"/>
    </source>
</evidence>
<dbReference type="GO" id="GO:0016620">
    <property type="term" value="F:oxidoreductase activity, acting on the aldehyde or oxo group of donors, NAD or NADP as acceptor"/>
    <property type="evidence" value="ECO:0007669"/>
    <property type="project" value="InterPro"/>
</dbReference>
<dbReference type="InterPro" id="IPR016161">
    <property type="entry name" value="Ald_DH/histidinol_DH"/>
</dbReference>
<feature type="active site" evidence="3">
    <location>
        <position position="238"/>
    </location>
</feature>
<reference evidence="6" key="1">
    <citation type="journal article" date="2005" name="Environ. Microbiol.">
        <title>Genetic and functional properties of uncultivated thermophilic crenarchaeotes from a subsurface gold mine as revealed by analysis of genome fragments.</title>
        <authorList>
            <person name="Nunoura T."/>
            <person name="Hirayama H."/>
            <person name="Takami H."/>
            <person name="Oida H."/>
            <person name="Nishi S."/>
            <person name="Shimamura S."/>
            <person name="Suzuki Y."/>
            <person name="Inagaki F."/>
            <person name="Takai K."/>
            <person name="Nealson K.H."/>
            <person name="Horikoshi K."/>
        </authorList>
    </citation>
    <scope>NUCLEOTIDE SEQUENCE</scope>
</reference>
<name>H5SVT6_ACEAU</name>
<protein>
    <submittedName>
        <fullName evidence="6">Succinate-semialdehyde dehydrogenase</fullName>
    </submittedName>
</protein>
<dbReference type="AlphaFoldDB" id="H5SVT6"/>